<dbReference type="PANTHER" id="PTHR23530:SF1">
    <property type="entry name" value="PERMEASE, MAJOR FACILITATOR SUPERFAMILY-RELATED"/>
    <property type="match status" value="1"/>
</dbReference>
<keyword evidence="2" id="KW-0812">Transmembrane</keyword>
<protein>
    <submittedName>
        <fullName evidence="3">Major facilitator superfamily protein</fullName>
    </submittedName>
</protein>
<name>A0A380KA73_9STRE</name>
<dbReference type="InterPro" id="IPR053160">
    <property type="entry name" value="MFS_DHA3_Transporter"/>
</dbReference>
<dbReference type="Pfam" id="PF07690">
    <property type="entry name" value="MFS_1"/>
    <property type="match status" value="1"/>
</dbReference>
<comment type="subcellular location">
    <subcellularLocation>
        <location evidence="1">Cell membrane</location>
        <topology evidence="1">Multi-pass membrane protein</topology>
    </subcellularLocation>
</comment>
<dbReference type="GO" id="GO:0005886">
    <property type="term" value="C:plasma membrane"/>
    <property type="evidence" value="ECO:0007669"/>
    <property type="project" value="UniProtKB-SubCell"/>
</dbReference>
<feature type="transmembrane region" description="Helical" evidence="2">
    <location>
        <begin position="36"/>
        <end position="55"/>
    </location>
</feature>
<evidence type="ECO:0000256" key="1">
    <source>
        <dbReference type="ARBA" id="ARBA00004651"/>
    </source>
</evidence>
<dbReference type="SUPFAM" id="SSF103473">
    <property type="entry name" value="MFS general substrate transporter"/>
    <property type="match status" value="1"/>
</dbReference>
<keyword evidence="4" id="KW-1185">Reference proteome</keyword>
<feature type="transmembrane region" description="Helical" evidence="2">
    <location>
        <begin position="228"/>
        <end position="248"/>
    </location>
</feature>
<organism evidence="3 4">
    <name type="scientific">Streptococcus hyointestinalis</name>
    <dbReference type="NCBI Taxonomy" id="1337"/>
    <lineage>
        <taxon>Bacteria</taxon>
        <taxon>Bacillati</taxon>
        <taxon>Bacillota</taxon>
        <taxon>Bacilli</taxon>
        <taxon>Lactobacillales</taxon>
        <taxon>Streptococcaceae</taxon>
        <taxon>Streptococcus</taxon>
    </lineage>
</organism>
<feature type="transmembrane region" description="Helical" evidence="2">
    <location>
        <begin position="309"/>
        <end position="330"/>
    </location>
</feature>
<evidence type="ECO:0000313" key="4">
    <source>
        <dbReference type="Proteomes" id="UP000254924"/>
    </source>
</evidence>
<dbReference type="OrthoDB" id="2221800at2"/>
<feature type="transmembrane region" description="Helical" evidence="2">
    <location>
        <begin position="198"/>
        <end position="216"/>
    </location>
</feature>
<dbReference type="AlphaFoldDB" id="A0A380KA73"/>
<proteinExistence type="predicted"/>
<dbReference type="Gene3D" id="1.20.1250.20">
    <property type="entry name" value="MFS general substrate transporter like domains"/>
    <property type="match status" value="1"/>
</dbReference>
<dbReference type="GO" id="GO:0022857">
    <property type="term" value="F:transmembrane transporter activity"/>
    <property type="evidence" value="ECO:0007669"/>
    <property type="project" value="InterPro"/>
</dbReference>
<feature type="transmembrane region" description="Helical" evidence="2">
    <location>
        <begin position="12"/>
        <end position="30"/>
    </location>
</feature>
<gene>
    <name evidence="3" type="ORF">NCTC12224_01368</name>
</gene>
<keyword evidence="2" id="KW-1133">Transmembrane helix</keyword>
<accession>A0A380KA73</accession>
<dbReference type="RefSeq" id="WP_115269287.1">
    <property type="nucleotide sequence ID" value="NZ_JBNPNB010000038.1"/>
</dbReference>
<evidence type="ECO:0000313" key="3">
    <source>
        <dbReference type="EMBL" id="SUN61197.1"/>
    </source>
</evidence>
<feature type="transmembrane region" description="Helical" evidence="2">
    <location>
        <begin position="260"/>
        <end position="288"/>
    </location>
</feature>
<dbReference type="InterPro" id="IPR036259">
    <property type="entry name" value="MFS_trans_sf"/>
</dbReference>
<feature type="transmembrane region" description="Helical" evidence="2">
    <location>
        <begin position="159"/>
        <end position="178"/>
    </location>
</feature>
<dbReference type="EMBL" id="UHFN01000007">
    <property type="protein sequence ID" value="SUN61197.1"/>
    <property type="molecule type" value="Genomic_DNA"/>
</dbReference>
<dbReference type="Proteomes" id="UP000254924">
    <property type="component" value="Unassembled WGS sequence"/>
</dbReference>
<feature type="transmembrane region" description="Helical" evidence="2">
    <location>
        <begin position="342"/>
        <end position="359"/>
    </location>
</feature>
<dbReference type="PANTHER" id="PTHR23530">
    <property type="entry name" value="TRANSPORT PROTEIN-RELATED"/>
    <property type="match status" value="1"/>
</dbReference>
<feature type="transmembrane region" description="Helical" evidence="2">
    <location>
        <begin position="135"/>
        <end position="152"/>
    </location>
</feature>
<evidence type="ECO:0000256" key="2">
    <source>
        <dbReference type="SAM" id="Phobius"/>
    </source>
</evidence>
<reference evidence="3 4" key="1">
    <citation type="submission" date="2018-06" db="EMBL/GenBank/DDBJ databases">
        <authorList>
            <consortium name="Pathogen Informatics"/>
            <person name="Doyle S."/>
        </authorList>
    </citation>
    <scope>NUCLEOTIDE SEQUENCE [LARGE SCALE GENOMIC DNA]</scope>
    <source>
        <strain evidence="3 4">NCTC12224</strain>
    </source>
</reference>
<keyword evidence="2" id="KW-0472">Membrane</keyword>
<dbReference type="InterPro" id="IPR011701">
    <property type="entry name" value="MFS"/>
</dbReference>
<feature type="transmembrane region" description="Helical" evidence="2">
    <location>
        <begin position="76"/>
        <end position="103"/>
    </location>
</feature>
<dbReference type="GeneID" id="78356689"/>
<sequence>MYAVIKHNKALLVMTVFFASLPYYFIELLLLRSLGFSYSVIGLLSVVTQIFGMVFDIPLSFLAHKVGYKKIMIASHLLLCLGLFSLVQGSIVAAFCSAVFMGLSESLSSGVLSSYTFELFESEPDYENFLKNANTLKYIFIALVTIISPLLLKWSVAYPLYLSLLIVAISLAALLMLPEVMGSEEVTEEHSLFHNLSQVPWQMIVFGVVFSSLLMVNNQYASLILLDYHFPLDYLGVLLFLFNLMMALGSHLKLRWQAVLFLPLCVLAVSFVQTNFALVPLFLVIRMLNANYVNQFAIKMNGAISGDRAVAWSIYNFAISLSFIVVDLVAGFMADVLGLSGLYRFFGALACLYALYYLIRQRLSK</sequence>